<gene>
    <name evidence="2" type="ORF">E5A74_20010</name>
</gene>
<reference evidence="2 3" key="1">
    <citation type="submission" date="2019-04" db="EMBL/GenBank/DDBJ databases">
        <title>Sphingomonas psychrotolerans sp. nov., isolated from soil in the Tianshan Mountains, Xinjiang, China.</title>
        <authorList>
            <person name="Luo Y."/>
            <person name="Sheng H."/>
        </authorList>
    </citation>
    <scope>NUCLEOTIDE SEQUENCE [LARGE SCALE GENOMIC DNA]</scope>
    <source>
        <strain evidence="2 3">KIS18-15</strain>
    </source>
</reference>
<accession>A0A4S1W5Q6</accession>
<name>A0A4S1W5Q6_9SPHN</name>
<dbReference type="EMBL" id="SRXU01000012">
    <property type="protein sequence ID" value="TGX37633.1"/>
    <property type="molecule type" value="Genomic_DNA"/>
</dbReference>
<dbReference type="OrthoDB" id="7585421at2"/>
<evidence type="ECO:0000313" key="2">
    <source>
        <dbReference type="EMBL" id="TGX37633.1"/>
    </source>
</evidence>
<evidence type="ECO:0000313" key="3">
    <source>
        <dbReference type="Proteomes" id="UP000309848"/>
    </source>
</evidence>
<protein>
    <submittedName>
        <fullName evidence="2">Uncharacterized protein</fullName>
    </submittedName>
</protein>
<comment type="caution">
    <text evidence="2">The sequence shown here is derived from an EMBL/GenBank/DDBJ whole genome shotgun (WGS) entry which is preliminary data.</text>
</comment>
<dbReference type="Proteomes" id="UP000309848">
    <property type="component" value="Unassembled WGS sequence"/>
</dbReference>
<dbReference type="AlphaFoldDB" id="A0A4S1W5Q6"/>
<feature type="compositionally biased region" description="Polar residues" evidence="1">
    <location>
        <begin position="83"/>
        <end position="98"/>
    </location>
</feature>
<proteinExistence type="predicted"/>
<feature type="region of interest" description="Disordered" evidence="1">
    <location>
        <begin position="66"/>
        <end position="98"/>
    </location>
</feature>
<organism evidence="2 3">
    <name type="scientific">Sphingomonas naasensis</name>
    <dbReference type="NCBI Taxonomy" id="1344951"/>
    <lineage>
        <taxon>Bacteria</taxon>
        <taxon>Pseudomonadati</taxon>
        <taxon>Pseudomonadota</taxon>
        <taxon>Alphaproteobacteria</taxon>
        <taxon>Sphingomonadales</taxon>
        <taxon>Sphingomonadaceae</taxon>
        <taxon>Sphingomonas</taxon>
    </lineage>
</organism>
<keyword evidence="3" id="KW-1185">Reference proteome</keyword>
<sequence length="98" mass="9813">MKSGSRDSAQAMQRVRVGMTGLAMVLVLIGLASAIFSSANRDAPVTAIGAPNASVVANMTIEDANGTVAEKDEPLAELGVAPSASSTDTPSGQGNPQN</sequence>
<evidence type="ECO:0000256" key="1">
    <source>
        <dbReference type="SAM" id="MobiDB-lite"/>
    </source>
</evidence>